<dbReference type="Gene3D" id="3.40.50.720">
    <property type="entry name" value="NAD(P)-binding Rossmann-like Domain"/>
    <property type="match status" value="2"/>
</dbReference>
<name>B3S6L4_TRIAD</name>
<dbReference type="FunFam" id="3.40.50.720:FF:000203">
    <property type="entry name" value="D-3-phosphoglycerate dehydrogenase (SerA)"/>
    <property type="match status" value="1"/>
</dbReference>
<gene>
    <name evidence="7" type="ORF">TRIADDRAFT_30178</name>
</gene>
<dbReference type="KEGG" id="tad:TRIADDRAFT_30178"/>
<evidence type="ECO:0008006" key="9">
    <source>
        <dbReference type="Google" id="ProtNLM"/>
    </source>
</evidence>
<dbReference type="InterPro" id="IPR006140">
    <property type="entry name" value="D-isomer_DH_NAD-bd"/>
</dbReference>
<dbReference type="OrthoDB" id="298012at2759"/>
<evidence type="ECO:0000313" key="7">
    <source>
        <dbReference type="EMBL" id="EDV21641.1"/>
    </source>
</evidence>
<dbReference type="eggNOG" id="KOG0069">
    <property type="taxonomic scope" value="Eukaryota"/>
</dbReference>
<dbReference type="Pfam" id="PF00389">
    <property type="entry name" value="2-Hacid_dh"/>
    <property type="match status" value="1"/>
</dbReference>
<feature type="domain" description="D-isomer specific 2-hydroxyacid dehydrogenase catalytic" evidence="5">
    <location>
        <begin position="17"/>
        <end position="292"/>
    </location>
</feature>
<keyword evidence="8" id="KW-1185">Reference proteome</keyword>
<evidence type="ECO:0000256" key="4">
    <source>
        <dbReference type="RuleBase" id="RU003719"/>
    </source>
</evidence>
<evidence type="ECO:0000313" key="8">
    <source>
        <dbReference type="Proteomes" id="UP000009022"/>
    </source>
</evidence>
<dbReference type="PROSITE" id="PS00065">
    <property type="entry name" value="D_2_HYDROXYACID_DH_1"/>
    <property type="match status" value="1"/>
</dbReference>
<feature type="domain" description="D-isomer specific 2-hydroxyacid dehydrogenase NAD-binding" evidence="6">
    <location>
        <begin position="87"/>
        <end position="264"/>
    </location>
</feature>
<evidence type="ECO:0000259" key="6">
    <source>
        <dbReference type="Pfam" id="PF02826"/>
    </source>
</evidence>
<dbReference type="OMA" id="HMGTETC"/>
<dbReference type="GO" id="GO:0030267">
    <property type="term" value="F:glyoxylate reductase (NADPH) activity"/>
    <property type="evidence" value="ECO:0000318"/>
    <property type="project" value="GO_Central"/>
</dbReference>
<protein>
    <recommendedName>
        <fullName evidence="9">D-isomer specific 2-hydroxyacid dehydrogenase NAD-binding domain-containing protein</fullName>
    </recommendedName>
</protein>
<dbReference type="InterPro" id="IPR006139">
    <property type="entry name" value="D-isomer_2_OHA_DH_cat_dom"/>
</dbReference>
<dbReference type="PANTHER" id="PTHR10996:SF257">
    <property type="entry name" value="GLYOXYLATE REDUCTASE 1"/>
    <property type="match status" value="1"/>
</dbReference>
<dbReference type="InterPro" id="IPR029752">
    <property type="entry name" value="D-isomer_DH_CS1"/>
</dbReference>
<dbReference type="HOGENOM" id="CLU_019796_1_2_1"/>
<dbReference type="AlphaFoldDB" id="B3S6L4"/>
<dbReference type="GO" id="GO:0051287">
    <property type="term" value="F:NAD binding"/>
    <property type="evidence" value="ECO:0007669"/>
    <property type="project" value="InterPro"/>
</dbReference>
<dbReference type="InterPro" id="IPR050223">
    <property type="entry name" value="D-isomer_2-hydroxyacid_DH"/>
</dbReference>
<evidence type="ECO:0000256" key="2">
    <source>
        <dbReference type="ARBA" id="ARBA00023002"/>
    </source>
</evidence>
<keyword evidence="3" id="KW-0520">NAD</keyword>
<dbReference type="InParanoid" id="B3S6L4"/>
<accession>B3S6L4</accession>
<dbReference type="SUPFAM" id="SSF52283">
    <property type="entry name" value="Formate/glycerate dehydrogenase catalytic domain-like"/>
    <property type="match status" value="1"/>
</dbReference>
<comment type="similarity">
    <text evidence="1 4">Belongs to the D-isomer specific 2-hydroxyacid dehydrogenase family.</text>
</comment>
<dbReference type="Proteomes" id="UP000009022">
    <property type="component" value="Unassembled WGS sequence"/>
</dbReference>
<dbReference type="EMBL" id="DS985252">
    <property type="protein sequence ID" value="EDV21641.1"/>
    <property type="molecule type" value="Genomic_DNA"/>
</dbReference>
<proteinExistence type="inferred from homology"/>
<dbReference type="GeneID" id="6757002"/>
<dbReference type="GO" id="GO:0016618">
    <property type="term" value="F:hydroxypyruvate reductase [NAD(P)H] activity"/>
    <property type="evidence" value="ECO:0000318"/>
    <property type="project" value="GO_Central"/>
</dbReference>
<dbReference type="InterPro" id="IPR036291">
    <property type="entry name" value="NAD(P)-bd_dom_sf"/>
</dbReference>
<organism evidence="7 8">
    <name type="scientific">Trichoplax adhaerens</name>
    <name type="common">Trichoplax reptans</name>
    <dbReference type="NCBI Taxonomy" id="10228"/>
    <lineage>
        <taxon>Eukaryota</taxon>
        <taxon>Metazoa</taxon>
        <taxon>Placozoa</taxon>
        <taxon>Uniplacotomia</taxon>
        <taxon>Trichoplacea</taxon>
        <taxon>Trichoplacidae</taxon>
        <taxon>Trichoplax</taxon>
    </lineage>
</organism>
<dbReference type="SUPFAM" id="SSF51735">
    <property type="entry name" value="NAD(P)-binding Rossmann-fold domains"/>
    <property type="match status" value="1"/>
</dbReference>
<keyword evidence="2 4" id="KW-0560">Oxidoreductase</keyword>
<dbReference type="PhylomeDB" id="B3S6L4"/>
<evidence type="ECO:0000256" key="1">
    <source>
        <dbReference type="ARBA" id="ARBA00005854"/>
    </source>
</evidence>
<dbReference type="RefSeq" id="XP_002115789.1">
    <property type="nucleotide sequence ID" value="XM_002115753.1"/>
</dbReference>
<dbReference type="STRING" id="10228.B3S6L4"/>
<dbReference type="PANTHER" id="PTHR10996">
    <property type="entry name" value="2-HYDROXYACID DEHYDROGENASE-RELATED"/>
    <property type="match status" value="1"/>
</dbReference>
<evidence type="ECO:0000256" key="3">
    <source>
        <dbReference type="ARBA" id="ARBA00023027"/>
    </source>
</evidence>
<reference evidence="7 8" key="1">
    <citation type="journal article" date="2008" name="Nature">
        <title>The Trichoplax genome and the nature of placozoans.</title>
        <authorList>
            <person name="Srivastava M."/>
            <person name="Begovic E."/>
            <person name="Chapman J."/>
            <person name="Putnam N.H."/>
            <person name="Hellsten U."/>
            <person name="Kawashima T."/>
            <person name="Kuo A."/>
            <person name="Mitros T."/>
            <person name="Salamov A."/>
            <person name="Carpenter M.L."/>
            <person name="Signorovitch A.Y."/>
            <person name="Moreno M.A."/>
            <person name="Kamm K."/>
            <person name="Grimwood J."/>
            <person name="Schmutz J."/>
            <person name="Shapiro H."/>
            <person name="Grigoriev I.V."/>
            <person name="Buss L.W."/>
            <person name="Schierwater B."/>
            <person name="Dellaporta S.L."/>
            <person name="Rokhsar D.S."/>
        </authorList>
    </citation>
    <scope>NUCLEOTIDE SEQUENCE [LARGE SCALE GENOMIC DNA]</scope>
    <source>
        <strain evidence="7 8">Grell-BS-1999</strain>
    </source>
</reference>
<evidence type="ECO:0000259" key="5">
    <source>
        <dbReference type="Pfam" id="PF00389"/>
    </source>
</evidence>
<dbReference type="CTD" id="6757002"/>
<dbReference type="Pfam" id="PF02826">
    <property type="entry name" value="2-Hacid_dh_C"/>
    <property type="match status" value="1"/>
</dbReference>
<dbReference type="CDD" id="cd05301">
    <property type="entry name" value="GDH"/>
    <property type="match status" value="1"/>
</dbReference>
<sequence>MVHQLGQVVPWKEVENEAIAGKINGILCSSNDYVNDDLLKRLPNLKVVSNYSVGCDNVDPKAIANRSIQLGYTPASNADAVADFTFTLLLSSARLLIPGAKFWRSKETLGEDWLRLSGDVYRKTLGIIGMGAIGCKVAQRSLGFEMKVLYHSRRRKDSHTESRLNATYCNLEDLLQQSDFVIVAVALTPDTVGIISRKELQLMKKNAILINISRGKTVDHDALVEALENKSIQGAALDVTEPEPLPLDHKLLTFDNVIITPHMAWSTFDALEHQFKMAIDNLKCGLNDQKVPYPLELD</sequence>
<dbReference type="GO" id="GO:0005829">
    <property type="term" value="C:cytosol"/>
    <property type="evidence" value="ECO:0000318"/>
    <property type="project" value="GO_Central"/>
</dbReference>